<feature type="domain" description="Glycosyltransferase 2-like" evidence="1">
    <location>
        <begin position="7"/>
        <end position="158"/>
    </location>
</feature>
<dbReference type="Proteomes" id="UP000182719">
    <property type="component" value="Unassembled WGS sequence"/>
</dbReference>
<dbReference type="InterPro" id="IPR029044">
    <property type="entry name" value="Nucleotide-diphossugar_trans"/>
</dbReference>
<dbReference type="EMBL" id="FOAP01000008">
    <property type="protein sequence ID" value="SEL76423.1"/>
    <property type="molecule type" value="Genomic_DNA"/>
</dbReference>
<protein>
    <submittedName>
        <fullName evidence="2">Glycosyl transferase family 2</fullName>
    </submittedName>
</protein>
<evidence type="ECO:0000313" key="2">
    <source>
        <dbReference type="EMBL" id="SEL76423.1"/>
    </source>
</evidence>
<gene>
    <name evidence="2" type="ORF">SAMN05444354_108149</name>
</gene>
<dbReference type="PANTHER" id="PTHR48090:SF7">
    <property type="entry name" value="RFBJ PROTEIN"/>
    <property type="match status" value="1"/>
</dbReference>
<dbReference type="SUPFAM" id="SSF53448">
    <property type="entry name" value="Nucleotide-diphospho-sugar transferases"/>
    <property type="match status" value="1"/>
</dbReference>
<dbReference type="Gene3D" id="3.90.550.10">
    <property type="entry name" value="Spore Coat Polysaccharide Biosynthesis Protein SpsA, Chain A"/>
    <property type="match status" value="1"/>
</dbReference>
<dbReference type="Pfam" id="PF00535">
    <property type="entry name" value="Glycos_transf_2"/>
    <property type="match status" value="1"/>
</dbReference>
<dbReference type="RefSeq" id="WP_075007530.1">
    <property type="nucleotide sequence ID" value="NZ_FOAP01000008.1"/>
</dbReference>
<keyword evidence="3" id="KW-1185">Reference proteome</keyword>
<dbReference type="CDD" id="cd04179">
    <property type="entry name" value="DPM_DPG-synthase_like"/>
    <property type="match status" value="1"/>
</dbReference>
<dbReference type="InterPro" id="IPR001173">
    <property type="entry name" value="Glyco_trans_2-like"/>
</dbReference>
<accession>A0A1H7SV25</accession>
<sequence>MGARTLIILLAYNEEASIAATVRELRGQLPAVDVLVVDDGSRDATAARAREAGAGVVRHPFNLGVAAGESTGLLYALRQGYARALRMDGDGQHDPQSVPLLLKALDEGAELVVGSRFAGVASFQSTWLRRLGSRFIAHLLSSLCRQRITDPTSGFRGFGPRAMRLFSTRFPHDYPEPESVLMASRQHLPIVEVPVRMRSRRAGLSSLTPWRSVFYMAKVSFALLLERFRTV</sequence>
<dbReference type="OrthoDB" id="9811884at2"/>
<reference evidence="3" key="1">
    <citation type="submission" date="2016-10" db="EMBL/GenBank/DDBJ databases">
        <authorList>
            <person name="Varghese N."/>
            <person name="Submissions S."/>
        </authorList>
    </citation>
    <scope>NUCLEOTIDE SEQUENCE [LARGE SCALE GENOMIC DNA]</scope>
    <source>
        <strain evidence="3">DSM 17044</strain>
    </source>
</reference>
<keyword evidence="2" id="KW-0808">Transferase</keyword>
<dbReference type="PANTHER" id="PTHR48090">
    <property type="entry name" value="UNDECAPRENYL-PHOSPHATE 4-DEOXY-4-FORMAMIDO-L-ARABINOSE TRANSFERASE-RELATED"/>
    <property type="match status" value="1"/>
</dbReference>
<name>A0A1H7SV25_STIAU</name>
<evidence type="ECO:0000313" key="3">
    <source>
        <dbReference type="Proteomes" id="UP000182719"/>
    </source>
</evidence>
<dbReference type="AlphaFoldDB" id="A0A1H7SV25"/>
<proteinExistence type="predicted"/>
<organism evidence="2 3">
    <name type="scientific">Stigmatella aurantiaca</name>
    <dbReference type="NCBI Taxonomy" id="41"/>
    <lineage>
        <taxon>Bacteria</taxon>
        <taxon>Pseudomonadati</taxon>
        <taxon>Myxococcota</taxon>
        <taxon>Myxococcia</taxon>
        <taxon>Myxococcales</taxon>
        <taxon>Cystobacterineae</taxon>
        <taxon>Archangiaceae</taxon>
        <taxon>Stigmatella</taxon>
    </lineage>
</organism>
<dbReference type="InterPro" id="IPR050256">
    <property type="entry name" value="Glycosyltransferase_2"/>
</dbReference>
<dbReference type="GO" id="GO:0016740">
    <property type="term" value="F:transferase activity"/>
    <property type="evidence" value="ECO:0007669"/>
    <property type="project" value="UniProtKB-KW"/>
</dbReference>
<evidence type="ECO:0000259" key="1">
    <source>
        <dbReference type="Pfam" id="PF00535"/>
    </source>
</evidence>